<evidence type="ECO:0000313" key="2">
    <source>
        <dbReference type="Proteomes" id="UP001303473"/>
    </source>
</evidence>
<dbReference type="EMBL" id="MU853791">
    <property type="protein sequence ID" value="KAK3940830.1"/>
    <property type="molecule type" value="Genomic_DNA"/>
</dbReference>
<accession>A0AAN6N8N3</accession>
<dbReference type="Proteomes" id="UP001303473">
    <property type="component" value="Unassembled WGS sequence"/>
</dbReference>
<dbReference type="AlphaFoldDB" id="A0AAN6N8N3"/>
<gene>
    <name evidence="1" type="ORF">QBC46DRAFT_384318</name>
</gene>
<comment type="caution">
    <text evidence="1">The sequence shown here is derived from an EMBL/GenBank/DDBJ whole genome shotgun (WGS) entry which is preliminary data.</text>
</comment>
<reference evidence="2" key="1">
    <citation type="journal article" date="2023" name="Mol. Phylogenet. Evol.">
        <title>Genome-scale phylogeny and comparative genomics of the fungal order Sordariales.</title>
        <authorList>
            <person name="Hensen N."/>
            <person name="Bonometti L."/>
            <person name="Westerberg I."/>
            <person name="Brannstrom I.O."/>
            <person name="Guillou S."/>
            <person name="Cros-Aarteil S."/>
            <person name="Calhoun S."/>
            <person name="Haridas S."/>
            <person name="Kuo A."/>
            <person name="Mondo S."/>
            <person name="Pangilinan J."/>
            <person name="Riley R."/>
            <person name="LaButti K."/>
            <person name="Andreopoulos B."/>
            <person name="Lipzen A."/>
            <person name="Chen C."/>
            <person name="Yan M."/>
            <person name="Daum C."/>
            <person name="Ng V."/>
            <person name="Clum A."/>
            <person name="Steindorff A."/>
            <person name="Ohm R.A."/>
            <person name="Martin F."/>
            <person name="Silar P."/>
            <person name="Natvig D.O."/>
            <person name="Lalanne C."/>
            <person name="Gautier V."/>
            <person name="Ament-Velasquez S.L."/>
            <person name="Kruys A."/>
            <person name="Hutchinson M.I."/>
            <person name="Powell A.J."/>
            <person name="Barry K."/>
            <person name="Miller A.N."/>
            <person name="Grigoriev I.V."/>
            <person name="Debuchy R."/>
            <person name="Gladieux P."/>
            <person name="Hiltunen Thoren M."/>
            <person name="Johannesson H."/>
        </authorList>
    </citation>
    <scope>NUCLEOTIDE SEQUENCE [LARGE SCALE GENOMIC DNA]</scope>
    <source>
        <strain evidence="2">CBS 340.73</strain>
    </source>
</reference>
<protein>
    <submittedName>
        <fullName evidence="1">Uncharacterized protein</fullName>
    </submittedName>
</protein>
<keyword evidence="2" id="KW-1185">Reference proteome</keyword>
<sequence>MCRFCVRVRSLDVFCSFFAHISLFLQITCSVHCARARRLHGVLRVFGSTRSEVIGLWCCDHVGVVAPVKPRVGVGT</sequence>
<proteinExistence type="predicted"/>
<name>A0AAN6N8N3_9PEZI</name>
<organism evidence="1 2">
    <name type="scientific">Diplogelasinospora grovesii</name>
    <dbReference type="NCBI Taxonomy" id="303347"/>
    <lineage>
        <taxon>Eukaryota</taxon>
        <taxon>Fungi</taxon>
        <taxon>Dikarya</taxon>
        <taxon>Ascomycota</taxon>
        <taxon>Pezizomycotina</taxon>
        <taxon>Sordariomycetes</taxon>
        <taxon>Sordariomycetidae</taxon>
        <taxon>Sordariales</taxon>
        <taxon>Diplogelasinosporaceae</taxon>
        <taxon>Diplogelasinospora</taxon>
    </lineage>
</organism>
<evidence type="ECO:0000313" key="1">
    <source>
        <dbReference type="EMBL" id="KAK3940830.1"/>
    </source>
</evidence>